<dbReference type="AlphaFoldDB" id="A0A3S3Q2W0"/>
<evidence type="ECO:0000313" key="1">
    <source>
        <dbReference type="EMBL" id="RWW91843.1"/>
    </source>
</evidence>
<proteinExistence type="predicted"/>
<evidence type="ECO:0000313" key="2">
    <source>
        <dbReference type="Proteomes" id="UP000287527"/>
    </source>
</evidence>
<reference evidence="1 2" key="1">
    <citation type="submission" date="2019-01" db="EMBL/GenBank/DDBJ databases">
        <title>Flavobacterium sp. nov.,isolated from freshwater.</title>
        <authorList>
            <person name="Zhang R."/>
            <person name="Du Z.-J."/>
        </authorList>
    </citation>
    <scope>NUCLEOTIDE SEQUENCE [LARGE SCALE GENOMIC DNA]</scope>
    <source>
        <strain evidence="1 2">1E403</strain>
    </source>
</reference>
<keyword evidence="2" id="KW-1185">Reference proteome</keyword>
<dbReference type="RefSeq" id="WP_206619138.1">
    <property type="nucleotide sequence ID" value="NZ_SBII01000016.1"/>
</dbReference>
<name>A0A3S3Q2W0_9FLAO</name>
<organism evidence="1 2">
    <name type="scientific">Flavobacterium cerinum</name>
    <dbReference type="NCBI Taxonomy" id="2502784"/>
    <lineage>
        <taxon>Bacteria</taxon>
        <taxon>Pseudomonadati</taxon>
        <taxon>Bacteroidota</taxon>
        <taxon>Flavobacteriia</taxon>
        <taxon>Flavobacteriales</taxon>
        <taxon>Flavobacteriaceae</taxon>
        <taxon>Flavobacterium</taxon>
    </lineage>
</organism>
<protein>
    <submittedName>
        <fullName evidence="1">Uncharacterized protein</fullName>
    </submittedName>
</protein>
<dbReference type="EMBL" id="SBII01000016">
    <property type="protein sequence ID" value="RWW91843.1"/>
    <property type="molecule type" value="Genomic_DNA"/>
</dbReference>
<dbReference type="Proteomes" id="UP000287527">
    <property type="component" value="Unassembled WGS sequence"/>
</dbReference>
<sequence length="74" mass="8808">MSYRSNFYILNDLSAKLLKKSIDKRRSTGKFNVSLKYYEAYALYLFIGVSLDYTKDEQRRVTREILSQLDQKLT</sequence>
<comment type="caution">
    <text evidence="1">The sequence shown here is derived from an EMBL/GenBank/DDBJ whole genome shotgun (WGS) entry which is preliminary data.</text>
</comment>
<gene>
    <name evidence="1" type="ORF">EPI11_17530</name>
</gene>
<accession>A0A3S3Q2W0</accession>